<accession>A0ABP9PLN9</accession>
<protein>
    <submittedName>
        <fullName evidence="1">Uncharacterized protein</fullName>
    </submittedName>
</protein>
<organism evidence="1 2">
    <name type="scientific">Prosthecobacter algae</name>
    <dbReference type="NCBI Taxonomy" id="1144682"/>
    <lineage>
        <taxon>Bacteria</taxon>
        <taxon>Pseudomonadati</taxon>
        <taxon>Verrucomicrobiota</taxon>
        <taxon>Verrucomicrobiia</taxon>
        <taxon>Verrucomicrobiales</taxon>
        <taxon>Verrucomicrobiaceae</taxon>
        <taxon>Prosthecobacter</taxon>
    </lineage>
</organism>
<sequence length="43" mass="4696">MQPLASITRTVKVAAAGLDRVPERTPVLAFRERPAGRLPLARL</sequence>
<name>A0ABP9PLN9_9BACT</name>
<proteinExistence type="predicted"/>
<evidence type="ECO:0000313" key="2">
    <source>
        <dbReference type="Proteomes" id="UP001499852"/>
    </source>
</evidence>
<comment type="caution">
    <text evidence="1">The sequence shown here is derived from an EMBL/GenBank/DDBJ whole genome shotgun (WGS) entry which is preliminary data.</text>
</comment>
<keyword evidence="2" id="KW-1185">Reference proteome</keyword>
<gene>
    <name evidence="1" type="ORF">GCM10023213_45320</name>
</gene>
<reference evidence="2" key="1">
    <citation type="journal article" date="2019" name="Int. J. Syst. Evol. Microbiol.">
        <title>The Global Catalogue of Microorganisms (GCM) 10K type strain sequencing project: providing services to taxonomists for standard genome sequencing and annotation.</title>
        <authorList>
            <consortium name="The Broad Institute Genomics Platform"/>
            <consortium name="The Broad Institute Genome Sequencing Center for Infectious Disease"/>
            <person name="Wu L."/>
            <person name="Ma J."/>
        </authorList>
    </citation>
    <scope>NUCLEOTIDE SEQUENCE [LARGE SCALE GENOMIC DNA]</scope>
    <source>
        <strain evidence="2">JCM 18053</strain>
    </source>
</reference>
<dbReference type="EMBL" id="BAABIA010000012">
    <property type="protein sequence ID" value="GAA5148692.1"/>
    <property type="molecule type" value="Genomic_DNA"/>
</dbReference>
<evidence type="ECO:0000313" key="1">
    <source>
        <dbReference type="EMBL" id="GAA5148692.1"/>
    </source>
</evidence>
<dbReference type="Proteomes" id="UP001499852">
    <property type="component" value="Unassembled WGS sequence"/>
</dbReference>